<reference evidence="1" key="1">
    <citation type="journal article" date="2008" name="Proc. Natl. Acad. Sci. U.S.A.">
        <title>Whole-genome comparison of disease and carriage strains provides insights into virulence evolution in Neisseria meningitidis.</title>
        <authorList>
            <person name="Schoen C."/>
            <person name="Blom J."/>
            <person name="Claus H."/>
            <person name="Schramm-Glueck A."/>
            <person name="Brandt P."/>
            <person name="Mueller T."/>
            <person name="Goesmann A."/>
            <person name="Joseph B."/>
            <person name="Konietzny S."/>
            <person name="Kurzai O."/>
            <person name="Schmitt C."/>
            <person name="Friedrich T."/>
            <person name="Linke B."/>
            <person name="Vogel U."/>
            <person name="Frosch M."/>
        </authorList>
    </citation>
    <scope>NUCLEOTIDE SEQUENCE</scope>
    <source>
        <strain evidence="1">Alpha153</strain>
    </source>
</reference>
<dbReference type="AlphaFoldDB" id="C6SBD2"/>
<gene>
    <name evidence="1" type="ORF">NME_0594</name>
</gene>
<evidence type="ECO:0000313" key="1">
    <source>
        <dbReference type="EMBL" id="CBA04825.1"/>
    </source>
</evidence>
<dbReference type="EMBL" id="AM889137">
    <property type="protein sequence ID" value="CBA04825.1"/>
    <property type="molecule type" value="Genomic_DNA"/>
</dbReference>
<accession>C6SBD2</accession>
<proteinExistence type="predicted"/>
<sequence>MTPRLSGRQGSGLSGYGGILYEIGRAAVRLEK</sequence>
<name>C6SBD2_NEIME</name>
<protein>
    <submittedName>
        <fullName evidence="1">Uncharacterized protein</fullName>
    </submittedName>
</protein>
<organism evidence="1">
    <name type="scientific">Neisseria meningitidis alpha153</name>
    <dbReference type="NCBI Taxonomy" id="663926"/>
    <lineage>
        <taxon>Bacteria</taxon>
        <taxon>Pseudomonadati</taxon>
        <taxon>Pseudomonadota</taxon>
        <taxon>Betaproteobacteria</taxon>
        <taxon>Neisseriales</taxon>
        <taxon>Neisseriaceae</taxon>
        <taxon>Neisseria</taxon>
    </lineage>
</organism>